<keyword evidence="3" id="KW-1185">Reference proteome</keyword>
<evidence type="ECO:0000313" key="2">
    <source>
        <dbReference type="EMBL" id="SLN44668.1"/>
    </source>
</evidence>
<reference evidence="2 3" key="1">
    <citation type="submission" date="2017-03" db="EMBL/GenBank/DDBJ databases">
        <authorList>
            <person name="Afonso C.L."/>
            <person name="Miller P.J."/>
            <person name="Scott M.A."/>
            <person name="Spackman E."/>
            <person name="Goraichik I."/>
            <person name="Dimitrov K.M."/>
            <person name="Suarez D.L."/>
            <person name="Swayne D.E."/>
        </authorList>
    </citation>
    <scope>NUCLEOTIDE SEQUENCE [LARGE SCALE GENOMIC DNA]</scope>
    <source>
        <strain evidence="2 3">CECT 7023</strain>
    </source>
</reference>
<dbReference type="OrthoDB" id="7658488at2"/>
<dbReference type="Proteomes" id="UP000193900">
    <property type="component" value="Unassembled WGS sequence"/>
</dbReference>
<dbReference type="RefSeq" id="WP_085878700.1">
    <property type="nucleotide sequence ID" value="NZ_FWFZ01000007.1"/>
</dbReference>
<organism evidence="2 3">
    <name type="scientific">Roseisalinus antarcticus</name>
    <dbReference type="NCBI Taxonomy" id="254357"/>
    <lineage>
        <taxon>Bacteria</taxon>
        <taxon>Pseudomonadati</taxon>
        <taxon>Pseudomonadota</taxon>
        <taxon>Alphaproteobacteria</taxon>
        <taxon>Rhodobacterales</taxon>
        <taxon>Roseobacteraceae</taxon>
        <taxon>Roseisalinus</taxon>
    </lineage>
</organism>
<sequence length="118" mass="13030">MEFLPQSVQDGLAEAQRRASRRASRLRIEVGGERIRVLRSWETGFAVDASAPAHLRGVVDLYDGPRLLSRCLIITSRESDGERVYEFKRSTAAADKPPLDFETPETAPSGLLAGPEAY</sequence>
<feature type="region of interest" description="Disordered" evidence="1">
    <location>
        <begin position="95"/>
        <end position="118"/>
    </location>
</feature>
<proteinExistence type="predicted"/>
<gene>
    <name evidence="2" type="ORF">ROA7023_01842</name>
</gene>
<evidence type="ECO:0000256" key="1">
    <source>
        <dbReference type="SAM" id="MobiDB-lite"/>
    </source>
</evidence>
<dbReference type="AlphaFoldDB" id="A0A1Y5ST69"/>
<dbReference type="EMBL" id="FWFZ01000007">
    <property type="protein sequence ID" value="SLN44668.1"/>
    <property type="molecule type" value="Genomic_DNA"/>
</dbReference>
<name>A0A1Y5ST69_9RHOB</name>
<accession>A0A1Y5ST69</accession>
<evidence type="ECO:0000313" key="3">
    <source>
        <dbReference type="Proteomes" id="UP000193900"/>
    </source>
</evidence>
<protein>
    <submittedName>
        <fullName evidence="2">Uncharacterized protein</fullName>
    </submittedName>
</protein>